<dbReference type="AlphaFoldDB" id="G0PJI1"/>
<accession>G0PJI1</accession>
<reference evidence="2" key="1">
    <citation type="submission" date="2011-07" db="EMBL/GenBank/DDBJ databases">
        <authorList>
            <consortium name="Caenorhabditis brenneri Sequencing and Analysis Consortium"/>
            <person name="Wilson R.K."/>
        </authorList>
    </citation>
    <scope>NUCLEOTIDE SEQUENCE [LARGE SCALE GENOMIC DNA]</scope>
    <source>
        <strain evidence="2">PB2801</strain>
    </source>
</reference>
<keyword evidence="2" id="KW-1185">Reference proteome</keyword>
<evidence type="ECO:0008006" key="3">
    <source>
        <dbReference type="Google" id="ProtNLM"/>
    </source>
</evidence>
<protein>
    <recommendedName>
        <fullName evidence="3">F-box associated domain-containing protein</fullName>
    </recommendedName>
</protein>
<proteinExistence type="predicted"/>
<name>G0PJI1_CAEBE</name>
<dbReference type="EMBL" id="GL380700">
    <property type="protein sequence ID" value="EGT59771.1"/>
    <property type="molecule type" value="Genomic_DNA"/>
</dbReference>
<gene>
    <name evidence="1" type="ORF">CAEBREN_01068</name>
</gene>
<dbReference type="Proteomes" id="UP000008068">
    <property type="component" value="Unassembled WGS sequence"/>
</dbReference>
<dbReference type="OrthoDB" id="5886877at2759"/>
<dbReference type="eggNOG" id="ENOG502TIR3">
    <property type="taxonomic scope" value="Eukaryota"/>
</dbReference>
<sequence length="246" mass="29522">MFPSSNLILSFYSHKMKSTNIKDILSNPLFREWKFLRVFGKQIEQTDLELIIDMAESNRKISIQLEKFPVDFRHEKVLEFKMPILEQFILQAFEFSEIEYDVADWVRIEDLFSLRNSSIVTLCHNEFNCSELNELICFWKNCNYSMFRQLTIHMKQEIVFATNMIFDEIVYLETFRNGRNEYILLSHHCDDVERPLAVISWMGSSFQMLTIGREEYPDEFETLKTIVSKEIYKLTNRRLEFLNKAR</sequence>
<dbReference type="PANTHER" id="PTHR21503:SF40">
    <property type="entry name" value="FBA_2 DOMAIN-CONTAINING PROTEIN"/>
    <property type="match status" value="1"/>
</dbReference>
<organism evidence="2">
    <name type="scientific">Caenorhabditis brenneri</name>
    <name type="common">Nematode worm</name>
    <dbReference type="NCBI Taxonomy" id="135651"/>
    <lineage>
        <taxon>Eukaryota</taxon>
        <taxon>Metazoa</taxon>
        <taxon>Ecdysozoa</taxon>
        <taxon>Nematoda</taxon>
        <taxon>Chromadorea</taxon>
        <taxon>Rhabditida</taxon>
        <taxon>Rhabditina</taxon>
        <taxon>Rhabditomorpha</taxon>
        <taxon>Rhabditoidea</taxon>
        <taxon>Rhabditidae</taxon>
        <taxon>Peloderinae</taxon>
        <taxon>Caenorhabditis</taxon>
    </lineage>
</organism>
<evidence type="ECO:0000313" key="1">
    <source>
        <dbReference type="EMBL" id="EGT59771.1"/>
    </source>
</evidence>
<dbReference type="InParanoid" id="G0PJI1"/>
<dbReference type="PANTHER" id="PTHR21503">
    <property type="entry name" value="F-BOX-CONTAINING HYPOTHETICAL PROTEIN C.ELEGANS"/>
    <property type="match status" value="1"/>
</dbReference>
<evidence type="ECO:0000313" key="2">
    <source>
        <dbReference type="Proteomes" id="UP000008068"/>
    </source>
</evidence>
<dbReference type="HOGENOM" id="CLU_044397_2_0_1"/>